<dbReference type="PANTHER" id="PTHR47287:SF9">
    <property type="entry name" value="ZINC FINGER PROTEIN 4-LIKE"/>
    <property type="match status" value="1"/>
</dbReference>
<dbReference type="InterPro" id="IPR044246">
    <property type="entry name" value="ZFP3-like"/>
</dbReference>
<reference evidence="9 10" key="1">
    <citation type="journal article" date="2023" name="G3 (Bethesda)">
        <title>A haplotype-resolved chromosome-scale genome for Quercus rubra L. provides insights into the genetics of adaptive traits for red oak species.</title>
        <authorList>
            <person name="Kapoor B."/>
            <person name="Jenkins J."/>
            <person name="Schmutz J."/>
            <person name="Zhebentyayeva T."/>
            <person name="Kuelheim C."/>
            <person name="Coggeshall M."/>
            <person name="Heim C."/>
            <person name="Lasky J.R."/>
            <person name="Leites L."/>
            <person name="Islam-Faridi N."/>
            <person name="Romero-Severson J."/>
            <person name="DeLeo V.L."/>
            <person name="Lucas S.M."/>
            <person name="Lazic D."/>
            <person name="Gailing O."/>
            <person name="Carlson J."/>
            <person name="Staton M."/>
        </authorList>
    </citation>
    <scope>NUCLEOTIDE SEQUENCE [LARGE SCALE GENOMIC DNA]</scope>
    <source>
        <strain evidence="9">Pseudo-F2</strain>
    </source>
</reference>
<feature type="region of interest" description="Disordered" evidence="7">
    <location>
        <begin position="270"/>
        <end position="302"/>
    </location>
</feature>
<feature type="compositionally biased region" description="Basic and acidic residues" evidence="7">
    <location>
        <begin position="288"/>
        <end position="302"/>
    </location>
</feature>
<evidence type="ECO:0000259" key="8">
    <source>
        <dbReference type="PROSITE" id="PS50157"/>
    </source>
</evidence>
<proteinExistence type="predicted"/>
<accession>A0AAN7EVX3</accession>
<evidence type="ECO:0000313" key="9">
    <source>
        <dbReference type="EMBL" id="KAK4581176.1"/>
    </source>
</evidence>
<keyword evidence="10" id="KW-1185">Reference proteome</keyword>
<evidence type="ECO:0000313" key="10">
    <source>
        <dbReference type="Proteomes" id="UP001324115"/>
    </source>
</evidence>
<evidence type="ECO:0000256" key="5">
    <source>
        <dbReference type="ARBA" id="ARBA00023242"/>
    </source>
</evidence>
<name>A0AAN7EVX3_QUERU</name>
<evidence type="ECO:0000256" key="6">
    <source>
        <dbReference type="PROSITE-ProRule" id="PRU00042"/>
    </source>
</evidence>
<organism evidence="9 10">
    <name type="scientific">Quercus rubra</name>
    <name type="common">Northern red oak</name>
    <name type="synonym">Quercus borealis</name>
    <dbReference type="NCBI Taxonomy" id="3512"/>
    <lineage>
        <taxon>Eukaryota</taxon>
        <taxon>Viridiplantae</taxon>
        <taxon>Streptophyta</taxon>
        <taxon>Embryophyta</taxon>
        <taxon>Tracheophyta</taxon>
        <taxon>Spermatophyta</taxon>
        <taxon>Magnoliopsida</taxon>
        <taxon>eudicotyledons</taxon>
        <taxon>Gunneridae</taxon>
        <taxon>Pentapetalae</taxon>
        <taxon>rosids</taxon>
        <taxon>fabids</taxon>
        <taxon>Fagales</taxon>
        <taxon>Fagaceae</taxon>
        <taxon>Quercus</taxon>
    </lineage>
</organism>
<evidence type="ECO:0000256" key="7">
    <source>
        <dbReference type="SAM" id="MobiDB-lite"/>
    </source>
</evidence>
<dbReference type="GO" id="GO:0005634">
    <property type="term" value="C:nucleus"/>
    <property type="evidence" value="ECO:0007669"/>
    <property type="project" value="UniProtKB-SubCell"/>
</dbReference>
<dbReference type="PROSITE" id="PS50157">
    <property type="entry name" value="ZINC_FINGER_C2H2_2"/>
    <property type="match status" value="1"/>
</dbReference>
<keyword evidence="4" id="KW-0862">Zinc</keyword>
<evidence type="ECO:0000256" key="1">
    <source>
        <dbReference type="ARBA" id="ARBA00004123"/>
    </source>
</evidence>
<dbReference type="GO" id="GO:0008270">
    <property type="term" value="F:zinc ion binding"/>
    <property type="evidence" value="ECO:0007669"/>
    <property type="project" value="UniProtKB-KW"/>
</dbReference>
<dbReference type="EMBL" id="JAXUIC010000007">
    <property type="protein sequence ID" value="KAK4581176.1"/>
    <property type="molecule type" value="Genomic_DNA"/>
</dbReference>
<gene>
    <name evidence="9" type="ORF">RGQ29_024736</name>
</gene>
<keyword evidence="2" id="KW-0479">Metal-binding</keyword>
<feature type="domain" description="C2H2-type" evidence="8">
    <location>
        <begin position="65"/>
        <end position="92"/>
    </location>
</feature>
<dbReference type="InterPro" id="IPR013087">
    <property type="entry name" value="Znf_C2H2_type"/>
</dbReference>
<dbReference type="GO" id="GO:0009788">
    <property type="term" value="P:negative regulation of abscisic acid-activated signaling pathway"/>
    <property type="evidence" value="ECO:0007669"/>
    <property type="project" value="InterPro"/>
</dbReference>
<evidence type="ECO:0000256" key="4">
    <source>
        <dbReference type="ARBA" id="ARBA00022833"/>
    </source>
</evidence>
<sequence length="302" mass="33884">MSANQQESVIPIQEIPKVMLGVPKETHPKTELLNLYDCNNNEASPAKSPQSSIEPPKDEAQKRLFPCKFCTHTFTTSQALGGHQNAHKHERAASKKEKEKVIYFPSPTDPMLYPYSVMASNPLHRPIRNTNTLGVQPHSMIHKPNYCNTWPYSGLRHGHRGWVRQANIMNPRANMHQSQYPQANMHHSQYPHANMHQSQYPQANMHQLQYTQANMPQLQYPQSNIHQSSQQLIGNRGTQSLDMTAFDNNGTSTSSNGMSRGIPLSMGPFPNMITSGNGGNGNSSLQNPERESPVEVDLTLKL</sequence>
<dbReference type="Gene3D" id="3.30.160.60">
    <property type="entry name" value="Classic Zinc Finger"/>
    <property type="match status" value="1"/>
</dbReference>
<evidence type="ECO:0000256" key="3">
    <source>
        <dbReference type="ARBA" id="ARBA00022771"/>
    </source>
</evidence>
<dbReference type="Proteomes" id="UP001324115">
    <property type="component" value="Unassembled WGS sequence"/>
</dbReference>
<protein>
    <recommendedName>
        <fullName evidence="8">C2H2-type domain-containing protein</fullName>
    </recommendedName>
</protein>
<dbReference type="SUPFAM" id="SSF57667">
    <property type="entry name" value="beta-beta-alpha zinc fingers"/>
    <property type="match status" value="1"/>
</dbReference>
<dbReference type="PROSITE" id="PS00028">
    <property type="entry name" value="ZINC_FINGER_C2H2_1"/>
    <property type="match status" value="1"/>
</dbReference>
<dbReference type="AlphaFoldDB" id="A0AAN7EVX3"/>
<keyword evidence="3 6" id="KW-0863">Zinc-finger</keyword>
<dbReference type="PANTHER" id="PTHR47287">
    <property type="entry name" value="C2H2 AND C2HC ZINC FINGERS SUPERFAMILY PROTEIN"/>
    <property type="match status" value="1"/>
</dbReference>
<evidence type="ECO:0000256" key="2">
    <source>
        <dbReference type="ARBA" id="ARBA00022723"/>
    </source>
</evidence>
<comment type="caution">
    <text evidence="9">The sequence shown here is derived from an EMBL/GenBank/DDBJ whole genome shotgun (WGS) entry which is preliminary data.</text>
</comment>
<keyword evidence="5" id="KW-0539">Nucleus</keyword>
<dbReference type="InterPro" id="IPR036236">
    <property type="entry name" value="Znf_C2H2_sf"/>
</dbReference>
<comment type="subcellular location">
    <subcellularLocation>
        <location evidence="1">Nucleus</location>
    </subcellularLocation>
</comment>